<dbReference type="Proteomes" id="UP000789702">
    <property type="component" value="Unassembled WGS sequence"/>
</dbReference>
<evidence type="ECO:0000313" key="1">
    <source>
        <dbReference type="EMBL" id="CAG8444158.1"/>
    </source>
</evidence>
<sequence length="62" mass="7043">CKTCLEITDHDIVDVGQSISAHKPSIAKNWSYFKLIYNFNESDILFGTGSARTMSYQNQKLN</sequence>
<name>A0ACA9JZP9_9GLOM</name>
<organism evidence="1 2">
    <name type="scientific">Dentiscutata heterogama</name>
    <dbReference type="NCBI Taxonomy" id="1316150"/>
    <lineage>
        <taxon>Eukaryota</taxon>
        <taxon>Fungi</taxon>
        <taxon>Fungi incertae sedis</taxon>
        <taxon>Mucoromycota</taxon>
        <taxon>Glomeromycotina</taxon>
        <taxon>Glomeromycetes</taxon>
        <taxon>Diversisporales</taxon>
        <taxon>Gigasporaceae</taxon>
        <taxon>Dentiscutata</taxon>
    </lineage>
</organism>
<proteinExistence type="predicted"/>
<evidence type="ECO:0000313" key="2">
    <source>
        <dbReference type="Proteomes" id="UP000789702"/>
    </source>
</evidence>
<dbReference type="EMBL" id="CAJVPU010000223">
    <property type="protein sequence ID" value="CAG8444158.1"/>
    <property type="molecule type" value="Genomic_DNA"/>
</dbReference>
<accession>A0ACA9JZP9</accession>
<feature type="non-terminal residue" evidence="1">
    <location>
        <position position="1"/>
    </location>
</feature>
<protein>
    <submittedName>
        <fullName evidence="1">11974_t:CDS:1</fullName>
    </submittedName>
</protein>
<gene>
    <name evidence="1" type="ORF">DHETER_LOCUS454</name>
</gene>
<reference evidence="1" key="1">
    <citation type="submission" date="2021-06" db="EMBL/GenBank/DDBJ databases">
        <authorList>
            <person name="Kallberg Y."/>
            <person name="Tangrot J."/>
            <person name="Rosling A."/>
        </authorList>
    </citation>
    <scope>NUCLEOTIDE SEQUENCE</scope>
    <source>
        <strain evidence="1">IL203A</strain>
    </source>
</reference>
<keyword evidence="2" id="KW-1185">Reference proteome</keyword>
<comment type="caution">
    <text evidence="1">The sequence shown here is derived from an EMBL/GenBank/DDBJ whole genome shotgun (WGS) entry which is preliminary data.</text>
</comment>